<keyword evidence="12" id="KW-1185">Reference proteome</keyword>
<feature type="binding site" evidence="7">
    <location>
        <begin position="484"/>
        <end position="487"/>
    </location>
    <ligand>
        <name>deamido-NAD(+)</name>
        <dbReference type="ChEBI" id="CHEBI:58437"/>
        <note>ligand shared between two neighboring subunits</note>
    </ligand>
</feature>
<evidence type="ECO:0000256" key="2">
    <source>
        <dbReference type="ARBA" id="ARBA00007145"/>
    </source>
</evidence>
<evidence type="ECO:0000256" key="7">
    <source>
        <dbReference type="HAMAP-Rule" id="MF_02090"/>
    </source>
</evidence>
<protein>
    <recommendedName>
        <fullName evidence="7 8">Glutamine-dependent NAD(+) synthetase</fullName>
        <ecNumber evidence="7 8">6.3.5.1</ecNumber>
    </recommendedName>
    <alternativeName>
        <fullName evidence="7 8">NAD(+) synthase [glutamine-hydrolyzing]</fullName>
    </alternativeName>
</protein>
<evidence type="ECO:0000256" key="4">
    <source>
        <dbReference type="ARBA" id="ARBA00022741"/>
    </source>
</evidence>
<keyword evidence="4 7" id="KW-0547">Nucleotide-binding</keyword>
<dbReference type="GO" id="GO:0003952">
    <property type="term" value="F:NAD+ synthase (glutamine-hydrolyzing) activity"/>
    <property type="evidence" value="ECO:0007669"/>
    <property type="project" value="UniProtKB-UniRule"/>
</dbReference>
<evidence type="ECO:0000256" key="9">
    <source>
        <dbReference type="RuleBase" id="RU003811"/>
    </source>
</evidence>
<dbReference type="Gene3D" id="1.10.10.1140">
    <property type="entry name" value="Glutamine-dependent NAD+ synthetase, C-terminal domain"/>
    <property type="match status" value="1"/>
</dbReference>
<dbReference type="PANTHER" id="PTHR23090">
    <property type="entry name" value="NH 3 /GLUTAMINE-DEPENDENT NAD + SYNTHETASE"/>
    <property type="match status" value="1"/>
</dbReference>
<dbReference type="GO" id="GO:0004359">
    <property type="term" value="F:glutaminase activity"/>
    <property type="evidence" value="ECO:0007669"/>
    <property type="project" value="InterPro"/>
</dbReference>
<dbReference type="InterPro" id="IPR014445">
    <property type="entry name" value="Gln-dep_NAD_synthase"/>
</dbReference>
<dbReference type="InterPro" id="IPR036526">
    <property type="entry name" value="C-N_Hydrolase_sf"/>
</dbReference>
<evidence type="ECO:0000313" key="12">
    <source>
        <dbReference type="Proteomes" id="UP000463883"/>
    </source>
</evidence>
<keyword evidence="5 7" id="KW-0067">ATP-binding</keyword>
<feature type="binding site" evidence="7">
    <location>
        <position position="207"/>
    </location>
    <ligand>
        <name>L-glutamine</name>
        <dbReference type="ChEBI" id="CHEBI:58359"/>
    </ligand>
</feature>
<dbReference type="InterPro" id="IPR022310">
    <property type="entry name" value="NAD/GMP_synthase"/>
</dbReference>
<dbReference type="GO" id="GO:0008795">
    <property type="term" value="F:NAD+ synthase activity"/>
    <property type="evidence" value="ECO:0007669"/>
    <property type="project" value="UniProtKB-UniRule"/>
</dbReference>
<feature type="binding site" evidence="7">
    <location>
        <position position="624"/>
    </location>
    <ligand>
        <name>deamido-NAD(+)</name>
        <dbReference type="ChEBI" id="CHEBI:58437"/>
        <note>ligand shared between two neighboring subunits</note>
    </ligand>
</feature>
<feature type="binding site" evidence="7">
    <location>
        <position position="201"/>
    </location>
    <ligand>
        <name>L-glutamine</name>
        <dbReference type="ChEBI" id="CHEBI:58359"/>
    </ligand>
</feature>
<dbReference type="NCBIfam" id="NF002730">
    <property type="entry name" value="PRK02628.1"/>
    <property type="match status" value="1"/>
</dbReference>
<dbReference type="KEGG" id="amic:Ami3637_06085"/>
<dbReference type="EMBL" id="CP047591">
    <property type="protein sequence ID" value="QHI72023.1"/>
    <property type="molecule type" value="Genomic_DNA"/>
</dbReference>
<feature type="active site" description="For glutaminase activity" evidence="7">
    <location>
        <position position="118"/>
    </location>
</feature>
<evidence type="ECO:0000256" key="3">
    <source>
        <dbReference type="ARBA" id="ARBA00022598"/>
    </source>
</evidence>
<reference evidence="11 12" key="1">
    <citation type="submission" date="2020-01" db="EMBL/GenBank/DDBJ databases">
        <title>Genomic analysis of Aminipila sp. CBA3637.</title>
        <authorList>
            <person name="Kim Y.B."/>
            <person name="Roh S.W."/>
        </authorList>
    </citation>
    <scope>NUCLEOTIDE SEQUENCE [LARGE SCALE GENOMIC DNA]</scope>
    <source>
        <strain evidence="11 12">CBA3637</strain>
    </source>
</reference>
<feature type="active site" description="Proton acceptor; for glutaminase activity" evidence="7">
    <location>
        <position position="49"/>
    </location>
</feature>
<comment type="catalytic activity">
    <reaction evidence="7 8">
        <text>deamido-NAD(+) + L-glutamine + ATP + H2O = L-glutamate + AMP + diphosphate + NAD(+) + H(+)</text>
        <dbReference type="Rhea" id="RHEA:24384"/>
        <dbReference type="ChEBI" id="CHEBI:15377"/>
        <dbReference type="ChEBI" id="CHEBI:15378"/>
        <dbReference type="ChEBI" id="CHEBI:29985"/>
        <dbReference type="ChEBI" id="CHEBI:30616"/>
        <dbReference type="ChEBI" id="CHEBI:33019"/>
        <dbReference type="ChEBI" id="CHEBI:57540"/>
        <dbReference type="ChEBI" id="CHEBI:58359"/>
        <dbReference type="ChEBI" id="CHEBI:58437"/>
        <dbReference type="ChEBI" id="CHEBI:456215"/>
        <dbReference type="EC" id="6.3.5.1"/>
    </reaction>
</comment>
<feature type="binding site" evidence="7">
    <location>
        <position position="124"/>
    </location>
    <ligand>
        <name>L-glutamine</name>
        <dbReference type="ChEBI" id="CHEBI:58359"/>
    </ligand>
</feature>
<feature type="binding site" evidence="7">
    <location>
        <position position="474"/>
    </location>
    <ligand>
        <name>ATP</name>
        <dbReference type="ChEBI" id="CHEBI:30616"/>
    </ligand>
</feature>
<keyword evidence="3 7" id="KW-0436">Ligase</keyword>
<dbReference type="Proteomes" id="UP000463883">
    <property type="component" value="Chromosome"/>
</dbReference>
<dbReference type="GO" id="GO:0009435">
    <property type="term" value="P:NAD+ biosynthetic process"/>
    <property type="evidence" value="ECO:0007669"/>
    <property type="project" value="UniProtKB-UniRule"/>
</dbReference>
<feature type="active site" description="Nucleophile; for glutaminase activity" evidence="7">
    <location>
        <position position="174"/>
    </location>
</feature>
<dbReference type="InterPro" id="IPR003010">
    <property type="entry name" value="C-N_Hydrolase"/>
</dbReference>
<evidence type="ECO:0000256" key="6">
    <source>
        <dbReference type="ARBA" id="ARBA00023027"/>
    </source>
</evidence>
<evidence type="ECO:0000256" key="1">
    <source>
        <dbReference type="ARBA" id="ARBA00005188"/>
    </source>
</evidence>
<dbReference type="PROSITE" id="PS50263">
    <property type="entry name" value="CN_HYDROLASE"/>
    <property type="match status" value="1"/>
</dbReference>
<dbReference type="AlphaFoldDB" id="A0A6P1MFR7"/>
<comment type="pathway">
    <text evidence="1 7 8">Cofactor biosynthesis; NAD(+) biosynthesis; NAD(+) from deamido-NAD(+) (L-Gln route): step 1/1.</text>
</comment>
<dbReference type="Gene3D" id="3.40.50.620">
    <property type="entry name" value="HUPs"/>
    <property type="match status" value="1"/>
</dbReference>
<feature type="binding site" evidence="7">
    <location>
        <begin position="364"/>
        <end position="371"/>
    </location>
    <ligand>
        <name>ATP</name>
        <dbReference type="ChEBI" id="CHEBI:30616"/>
    </ligand>
</feature>
<comment type="function">
    <text evidence="7">Catalyzes the ATP-dependent amidation of deamido-NAD to form NAD. Uses L-glutamine as a nitrogen source.</text>
</comment>
<evidence type="ECO:0000259" key="10">
    <source>
        <dbReference type="PROSITE" id="PS50263"/>
    </source>
</evidence>
<dbReference type="SUPFAM" id="SSF56317">
    <property type="entry name" value="Carbon-nitrogen hydrolase"/>
    <property type="match status" value="1"/>
</dbReference>
<feature type="domain" description="CN hydrolase" evidence="10">
    <location>
        <begin position="7"/>
        <end position="274"/>
    </location>
</feature>
<dbReference type="InterPro" id="IPR003694">
    <property type="entry name" value="NAD_synthase"/>
</dbReference>
<dbReference type="CDD" id="cd00553">
    <property type="entry name" value="NAD_synthase"/>
    <property type="match status" value="1"/>
</dbReference>
<accession>A0A6P1MFR7</accession>
<dbReference type="CDD" id="cd07570">
    <property type="entry name" value="GAT_Gln-NAD-synth"/>
    <property type="match status" value="1"/>
</dbReference>
<name>A0A6P1MFR7_9FIRM</name>
<dbReference type="SUPFAM" id="SSF52402">
    <property type="entry name" value="Adenine nucleotide alpha hydrolases-like"/>
    <property type="match status" value="1"/>
</dbReference>
<organism evidence="11 12">
    <name type="scientific">Aminipila terrae</name>
    <dbReference type="NCBI Taxonomy" id="2697030"/>
    <lineage>
        <taxon>Bacteria</taxon>
        <taxon>Bacillati</taxon>
        <taxon>Bacillota</taxon>
        <taxon>Clostridia</taxon>
        <taxon>Peptostreptococcales</taxon>
        <taxon>Anaerovoracaceae</taxon>
        <taxon>Aminipila</taxon>
    </lineage>
</organism>
<dbReference type="UniPathway" id="UPA00253">
    <property type="reaction ID" value="UER00334"/>
</dbReference>
<feature type="binding site" evidence="7">
    <location>
        <position position="450"/>
    </location>
    <ligand>
        <name>deamido-NAD(+)</name>
        <dbReference type="ChEBI" id="CHEBI:58437"/>
        <note>ligand shared between two neighboring subunits</note>
    </ligand>
</feature>
<sequence>MANMGLVRVAAVSPKVKVANTKYNVDQIIHFMKLAAGEEIKAGFALFPELSITGYTCSDLFYQPHLYEQNLVGLKRIVEASKNVKLVTIVGFYFRVFNNLYNCVALIQNGKIKGIVPKMFIPNYKEFYEDRWFAPGAQIIKDVKSVRIFDEEVPFGNLIFRDEKAGFGIGIEVCEDLWMPVTPGTHLALNGADIIFNASASNETVGKAQYRKSIVLAESAKNNCGYIYTSAGVNESTTDLVFGGHTLIAENGTMVAEGKRFEREGTLVAGDIDFQRIHFERSHGQTFSNSAAAYGDRSGFVRVELEPVSLVGEGMQFIRKYEKNPFVPSNPAVVDDSCHEIFSIQTAGLAKRIEHSHAKKCVVGISGGLDSTLALLVTAQTYKLLGKPASDIVAVTMPGFGTTGKTYNNALKIMELLGAEIREIPIGDAVLQHFEDIGQDKNVHDLTYENCQARERTQILMDISNKEGGIVVGTGDLSELALGWCTYNGDHMSMYGVNAGIPKTLVKFVVKWVMDNLLSGDTEDKEFSLDNSLLKKTLQDILDTPISPELLPPDENGDIAQKTEDSVGPYVLHDFFIFYTLRHGMPPAKLLYVAKQVFAEEYDEAFIRKWLMVFYKRFFSQQFKRSCIPDGPKVGSVSLSPRGDWRMPSDADAAMWLEELE</sequence>
<keyword evidence="6 7" id="KW-0520">NAD</keyword>
<gene>
    <name evidence="7" type="primary">nadE</name>
    <name evidence="11" type="ORF">Ami3637_06085</name>
</gene>
<dbReference type="InterPro" id="IPR014729">
    <property type="entry name" value="Rossmann-like_a/b/a_fold"/>
</dbReference>
<feature type="binding site" evidence="7">
    <location>
        <position position="479"/>
    </location>
    <ligand>
        <name>deamido-NAD(+)</name>
        <dbReference type="ChEBI" id="CHEBI:58437"/>
        <note>ligand shared between two neighboring subunits</note>
    </ligand>
</feature>
<proteinExistence type="inferred from homology"/>
<dbReference type="GO" id="GO:0005524">
    <property type="term" value="F:ATP binding"/>
    <property type="evidence" value="ECO:0007669"/>
    <property type="project" value="UniProtKB-UniRule"/>
</dbReference>
<dbReference type="NCBIfam" id="TIGR00552">
    <property type="entry name" value="nadE"/>
    <property type="match status" value="1"/>
</dbReference>
<dbReference type="Pfam" id="PF00795">
    <property type="entry name" value="CN_hydrolase"/>
    <property type="match status" value="1"/>
</dbReference>
<dbReference type="EC" id="6.3.5.1" evidence="7 8"/>
<dbReference type="Gene3D" id="3.60.110.10">
    <property type="entry name" value="Carbon-nitrogen hydrolase"/>
    <property type="match status" value="1"/>
</dbReference>
<comment type="similarity">
    <text evidence="9">Belongs to the NAD synthetase family.</text>
</comment>
<comment type="similarity">
    <text evidence="2 7 8">In the C-terminal section; belongs to the NAD synthetase family.</text>
</comment>
<dbReference type="GO" id="GO:0005737">
    <property type="term" value="C:cytoplasm"/>
    <property type="evidence" value="ECO:0007669"/>
    <property type="project" value="InterPro"/>
</dbReference>
<evidence type="ECO:0000256" key="8">
    <source>
        <dbReference type="PIRNR" id="PIRNR006630"/>
    </source>
</evidence>
<evidence type="ECO:0000313" key="11">
    <source>
        <dbReference type="EMBL" id="QHI72023.1"/>
    </source>
</evidence>
<dbReference type="PIRSF" id="PIRSF006630">
    <property type="entry name" value="NADS_GAT"/>
    <property type="match status" value="1"/>
</dbReference>
<evidence type="ECO:0000256" key="5">
    <source>
        <dbReference type="ARBA" id="ARBA00022840"/>
    </source>
</evidence>
<dbReference type="InterPro" id="IPR041856">
    <property type="entry name" value="NAD+_synth_C"/>
</dbReference>
<dbReference type="Pfam" id="PF02540">
    <property type="entry name" value="NAD_synthase"/>
    <property type="match status" value="1"/>
</dbReference>
<dbReference type="HAMAP" id="MF_02090">
    <property type="entry name" value="NadE_glutamine_dep"/>
    <property type="match status" value="1"/>
</dbReference>
<dbReference type="RefSeq" id="WP_162361793.1">
    <property type="nucleotide sequence ID" value="NZ_CP047591.1"/>
</dbReference>
<dbReference type="PANTHER" id="PTHR23090:SF9">
    <property type="entry name" value="GLUTAMINE-DEPENDENT NAD(+) SYNTHETASE"/>
    <property type="match status" value="1"/>
</dbReference>